<evidence type="ECO:0000259" key="2">
    <source>
        <dbReference type="Pfam" id="PF13460"/>
    </source>
</evidence>
<organism evidence="3 4">
    <name type="scientific">Ascodesmis nigricans</name>
    <dbReference type="NCBI Taxonomy" id="341454"/>
    <lineage>
        <taxon>Eukaryota</taxon>
        <taxon>Fungi</taxon>
        <taxon>Dikarya</taxon>
        <taxon>Ascomycota</taxon>
        <taxon>Pezizomycotina</taxon>
        <taxon>Pezizomycetes</taxon>
        <taxon>Pezizales</taxon>
        <taxon>Ascodesmidaceae</taxon>
        <taxon>Ascodesmis</taxon>
    </lineage>
</organism>
<dbReference type="InParanoid" id="A0A4S2MQ27"/>
<dbReference type="Gene3D" id="3.40.50.720">
    <property type="entry name" value="NAD(P)-binding Rossmann-like Domain"/>
    <property type="match status" value="1"/>
</dbReference>
<dbReference type="PANTHER" id="PTHR43355:SF2">
    <property type="entry name" value="FLAVIN REDUCTASE (NADPH)"/>
    <property type="match status" value="1"/>
</dbReference>
<dbReference type="InterPro" id="IPR016040">
    <property type="entry name" value="NAD(P)-bd_dom"/>
</dbReference>
<protein>
    <submittedName>
        <fullName evidence="3">NAD(P)-binding protein</fullName>
    </submittedName>
</protein>
<dbReference type="GO" id="GO:0016646">
    <property type="term" value="F:oxidoreductase activity, acting on the CH-NH group of donors, NAD or NADP as acceptor"/>
    <property type="evidence" value="ECO:0007669"/>
    <property type="project" value="TreeGrafter"/>
</dbReference>
<evidence type="ECO:0000256" key="1">
    <source>
        <dbReference type="ARBA" id="ARBA00038376"/>
    </source>
</evidence>
<dbReference type="OrthoDB" id="10254221at2759"/>
<comment type="similarity">
    <text evidence="1">Belongs to the avfA family.</text>
</comment>
<dbReference type="STRING" id="341454.A0A4S2MQ27"/>
<reference evidence="3 4" key="1">
    <citation type="submission" date="2019-04" db="EMBL/GenBank/DDBJ databases">
        <title>Comparative genomics and transcriptomics to analyze fruiting body development in filamentous ascomycetes.</title>
        <authorList>
            <consortium name="DOE Joint Genome Institute"/>
            <person name="Lutkenhaus R."/>
            <person name="Traeger S."/>
            <person name="Breuer J."/>
            <person name="Kuo A."/>
            <person name="Lipzen A."/>
            <person name="Pangilinan J."/>
            <person name="Dilworth D."/>
            <person name="Sandor L."/>
            <person name="Poggeler S."/>
            <person name="Barry K."/>
            <person name="Grigoriev I.V."/>
            <person name="Nowrousian M."/>
        </authorList>
    </citation>
    <scope>NUCLEOTIDE SEQUENCE [LARGE SCALE GENOMIC DNA]</scope>
    <source>
        <strain evidence="3 4">CBS 389.68</strain>
    </source>
</reference>
<evidence type="ECO:0000313" key="3">
    <source>
        <dbReference type="EMBL" id="TGZ79185.1"/>
    </source>
</evidence>
<accession>A0A4S2MQ27</accession>
<dbReference type="Pfam" id="PF13460">
    <property type="entry name" value="NAD_binding_10"/>
    <property type="match status" value="1"/>
</dbReference>
<dbReference type="AlphaFoldDB" id="A0A4S2MQ27"/>
<dbReference type="SUPFAM" id="SSF51735">
    <property type="entry name" value="NAD(P)-binding Rossmann-fold domains"/>
    <property type="match status" value="1"/>
</dbReference>
<dbReference type="InterPro" id="IPR036291">
    <property type="entry name" value="NAD(P)-bd_dom_sf"/>
</dbReference>
<gene>
    <name evidence="3" type="ORF">EX30DRAFT_373315</name>
</gene>
<dbReference type="InterPro" id="IPR051606">
    <property type="entry name" value="Polyketide_Oxido-like"/>
</dbReference>
<sequence length="243" mass="27288">MAPAKILLFGGTGPTGLLTLQGALEAGCEVIAYARNPGRFPESIRNDSRVMIVHGSLTDKDQLSHAVSLKPTVVISLLGPAAHEMVSWLSRPSNWSSSMFSDFYRILIPLMKEHDVRRIYAMGTTSICHEKDLASFSRWFTISCMWLMAHGAWNEMQKIAEFFEKTDKEEVEWTVFRLGGLYNQKKGEPEGNVNVGVVGTGGDTGWVKREEIAKWLVAQVTSRSQEWKGEMPYLWTAERSKTD</sequence>
<name>A0A4S2MQ27_9PEZI</name>
<feature type="domain" description="NAD(P)-binding" evidence="2">
    <location>
        <begin position="10"/>
        <end position="221"/>
    </location>
</feature>
<dbReference type="EMBL" id="ML220134">
    <property type="protein sequence ID" value="TGZ79185.1"/>
    <property type="molecule type" value="Genomic_DNA"/>
</dbReference>
<dbReference type="PANTHER" id="PTHR43355">
    <property type="entry name" value="FLAVIN REDUCTASE (NADPH)"/>
    <property type="match status" value="1"/>
</dbReference>
<dbReference type="Proteomes" id="UP000298138">
    <property type="component" value="Unassembled WGS sequence"/>
</dbReference>
<evidence type="ECO:0000313" key="4">
    <source>
        <dbReference type="Proteomes" id="UP000298138"/>
    </source>
</evidence>
<keyword evidence="4" id="KW-1185">Reference proteome</keyword>
<proteinExistence type="inferred from homology"/>